<keyword evidence="2" id="KW-1185">Reference proteome</keyword>
<gene>
    <name evidence="1" type="ORF">BDY19DRAFT_909240</name>
</gene>
<comment type="caution">
    <text evidence="1">The sequence shown here is derived from an EMBL/GenBank/DDBJ whole genome shotgun (WGS) entry which is preliminary data.</text>
</comment>
<dbReference type="EMBL" id="MU274933">
    <property type="protein sequence ID" value="KAI0085282.1"/>
    <property type="molecule type" value="Genomic_DNA"/>
</dbReference>
<evidence type="ECO:0000313" key="1">
    <source>
        <dbReference type="EMBL" id="KAI0085282.1"/>
    </source>
</evidence>
<sequence length="130" mass="14706">MVHEQSVICPHGIASAGGNSLQLDQASSSSCASREMKIFAPEFYSLPGDMLEKMLLSTQLKDDIKKMKSVMPTFWESMCSLARTPRQIKHGKYKDHESKTEKKERNGKFGEKIEREEKKDEKHTNSLSGV</sequence>
<protein>
    <submittedName>
        <fullName evidence="1">Uncharacterized protein</fullName>
    </submittedName>
</protein>
<organism evidence="1 2">
    <name type="scientific">Irpex rosettiformis</name>
    <dbReference type="NCBI Taxonomy" id="378272"/>
    <lineage>
        <taxon>Eukaryota</taxon>
        <taxon>Fungi</taxon>
        <taxon>Dikarya</taxon>
        <taxon>Basidiomycota</taxon>
        <taxon>Agaricomycotina</taxon>
        <taxon>Agaricomycetes</taxon>
        <taxon>Polyporales</taxon>
        <taxon>Irpicaceae</taxon>
        <taxon>Irpex</taxon>
    </lineage>
</organism>
<evidence type="ECO:0000313" key="2">
    <source>
        <dbReference type="Proteomes" id="UP001055072"/>
    </source>
</evidence>
<proteinExistence type="predicted"/>
<name>A0ACB8TTA1_9APHY</name>
<accession>A0ACB8TTA1</accession>
<reference evidence="1" key="1">
    <citation type="journal article" date="2021" name="Environ. Microbiol.">
        <title>Gene family expansions and transcriptome signatures uncover fungal adaptations to wood decay.</title>
        <authorList>
            <person name="Hage H."/>
            <person name="Miyauchi S."/>
            <person name="Viragh M."/>
            <person name="Drula E."/>
            <person name="Min B."/>
            <person name="Chaduli D."/>
            <person name="Navarro D."/>
            <person name="Favel A."/>
            <person name="Norest M."/>
            <person name="Lesage-Meessen L."/>
            <person name="Balint B."/>
            <person name="Merenyi Z."/>
            <person name="de Eugenio L."/>
            <person name="Morin E."/>
            <person name="Martinez A.T."/>
            <person name="Baldrian P."/>
            <person name="Stursova M."/>
            <person name="Martinez M.J."/>
            <person name="Novotny C."/>
            <person name="Magnuson J.K."/>
            <person name="Spatafora J.W."/>
            <person name="Maurice S."/>
            <person name="Pangilinan J."/>
            <person name="Andreopoulos W."/>
            <person name="LaButti K."/>
            <person name="Hundley H."/>
            <person name="Na H."/>
            <person name="Kuo A."/>
            <person name="Barry K."/>
            <person name="Lipzen A."/>
            <person name="Henrissat B."/>
            <person name="Riley R."/>
            <person name="Ahrendt S."/>
            <person name="Nagy L.G."/>
            <person name="Grigoriev I.V."/>
            <person name="Martin F."/>
            <person name="Rosso M.N."/>
        </authorList>
    </citation>
    <scope>NUCLEOTIDE SEQUENCE</scope>
    <source>
        <strain evidence="1">CBS 384.51</strain>
    </source>
</reference>
<dbReference type="Proteomes" id="UP001055072">
    <property type="component" value="Unassembled WGS sequence"/>
</dbReference>